<sequence length="414" mass="44221">MRIMKRSWMAASLMMWAFAAPVRANETLPPANTPPAASSEITMPSSGGLNVTSSNGQFEVTLRGRIQVDGGAFHNDALGTKNVSGTEFRRARLGAAGRAFGWRYMVEVDFAGDGVEAQDLWIARTLGPGQLTIGQFKPAFSVEDQTSDLYVVMQERSFLASTLAPGFQIGVGYAGDVGAFTYGAALYNLDRNNASHDRGYGGSGRLTFAPWRTEGRVLHVGAAVALEHTDLMGDGKQPGVTLRVRTAGHLADGSRFLLMSLNDNSPVNSTKGVLELAGVYGPLSLQAEVAQGRYACRSGKGRLNSWYVQVSGFLTGESRAYDAGRGRFQRLTPRGGLGAVELAVRYDVARGLTTLADGVSSGTEVRAATGGVNWYVNERVRLTLNGILATVEDPLNATALDDTRAVTARVQLEF</sequence>
<evidence type="ECO:0000313" key="3">
    <source>
        <dbReference type="Proteomes" id="UP001611383"/>
    </source>
</evidence>
<dbReference type="Proteomes" id="UP001611383">
    <property type="component" value="Chromosome"/>
</dbReference>
<name>A0ABY9WPU7_9BACT</name>
<accession>A0ABY9WPU7</accession>
<dbReference type="Gene3D" id="2.40.160.10">
    <property type="entry name" value="Porin"/>
    <property type="match status" value="1"/>
</dbReference>
<evidence type="ECO:0000313" key="2">
    <source>
        <dbReference type="EMBL" id="WNG44756.1"/>
    </source>
</evidence>
<gene>
    <name evidence="2" type="ORF">F0U60_12145</name>
</gene>
<keyword evidence="3" id="KW-1185">Reference proteome</keyword>
<dbReference type="SUPFAM" id="SSF56935">
    <property type="entry name" value="Porins"/>
    <property type="match status" value="1"/>
</dbReference>
<keyword evidence="1" id="KW-0732">Signal</keyword>
<feature type="signal peptide" evidence="1">
    <location>
        <begin position="1"/>
        <end position="24"/>
    </location>
</feature>
<organism evidence="2 3">
    <name type="scientific">Archangium minus</name>
    <dbReference type="NCBI Taxonomy" id="83450"/>
    <lineage>
        <taxon>Bacteria</taxon>
        <taxon>Pseudomonadati</taxon>
        <taxon>Myxococcota</taxon>
        <taxon>Myxococcia</taxon>
        <taxon>Myxococcales</taxon>
        <taxon>Cystobacterineae</taxon>
        <taxon>Archangiaceae</taxon>
        <taxon>Archangium</taxon>
    </lineage>
</organism>
<dbReference type="EMBL" id="CP043494">
    <property type="protein sequence ID" value="WNG44756.1"/>
    <property type="molecule type" value="Genomic_DNA"/>
</dbReference>
<feature type="chain" id="PRO_5047313790" evidence="1">
    <location>
        <begin position="25"/>
        <end position="414"/>
    </location>
</feature>
<reference evidence="2 3" key="1">
    <citation type="submission" date="2019-08" db="EMBL/GenBank/DDBJ databases">
        <title>Archangium and Cystobacter genomes.</title>
        <authorList>
            <person name="Chen I.-C.K."/>
            <person name="Wielgoss S."/>
        </authorList>
    </citation>
    <scope>NUCLEOTIDE SEQUENCE [LARGE SCALE GENOMIC DNA]</scope>
    <source>
        <strain evidence="2 3">Cbm 6</strain>
    </source>
</reference>
<dbReference type="RefSeq" id="WP_395818241.1">
    <property type="nucleotide sequence ID" value="NZ_CP043494.1"/>
</dbReference>
<proteinExistence type="predicted"/>
<dbReference type="InterPro" id="IPR010870">
    <property type="entry name" value="Porin_O/P"/>
</dbReference>
<evidence type="ECO:0000256" key="1">
    <source>
        <dbReference type="SAM" id="SignalP"/>
    </source>
</evidence>
<dbReference type="InterPro" id="IPR023614">
    <property type="entry name" value="Porin_dom_sf"/>
</dbReference>
<dbReference type="Pfam" id="PF07396">
    <property type="entry name" value="Porin_O_P"/>
    <property type="match status" value="1"/>
</dbReference>
<protein>
    <submittedName>
        <fullName evidence="2">Porin</fullName>
    </submittedName>
</protein>